<evidence type="ECO:0000313" key="13">
    <source>
        <dbReference type="EMBL" id="KAG0669506.1"/>
    </source>
</evidence>
<evidence type="ECO:0000256" key="7">
    <source>
        <dbReference type="ARBA" id="ARBA00023288"/>
    </source>
</evidence>
<keyword evidence="5 11" id="KW-0472">Membrane</keyword>
<keyword evidence="6" id="KW-0564">Palmitate</keyword>
<evidence type="ECO:0000256" key="8">
    <source>
        <dbReference type="ARBA" id="ARBA00023315"/>
    </source>
</evidence>
<protein>
    <recommendedName>
        <fullName evidence="11">Palmitoyltransferase</fullName>
        <ecNumber evidence="11">2.3.1.225</ecNumber>
    </recommendedName>
</protein>
<dbReference type="PROSITE" id="PS50216">
    <property type="entry name" value="DHHC"/>
    <property type="match status" value="1"/>
</dbReference>
<dbReference type="GO" id="GO:0006612">
    <property type="term" value="P:protein targeting to membrane"/>
    <property type="evidence" value="ECO:0007669"/>
    <property type="project" value="TreeGrafter"/>
</dbReference>
<organism evidence="13 14">
    <name type="scientific">Maudiozyma exigua</name>
    <name type="common">Yeast</name>
    <name type="synonym">Kazachstania exigua</name>
    <dbReference type="NCBI Taxonomy" id="34358"/>
    <lineage>
        <taxon>Eukaryota</taxon>
        <taxon>Fungi</taxon>
        <taxon>Dikarya</taxon>
        <taxon>Ascomycota</taxon>
        <taxon>Saccharomycotina</taxon>
        <taxon>Saccharomycetes</taxon>
        <taxon>Saccharomycetales</taxon>
        <taxon>Saccharomycetaceae</taxon>
        <taxon>Maudiozyma</taxon>
    </lineage>
</organism>
<dbReference type="EC" id="2.3.1.225" evidence="11"/>
<keyword evidence="8 11" id="KW-0012">Acyltransferase</keyword>
<keyword evidence="7" id="KW-0449">Lipoprotein</keyword>
<dbReference type="PANTHER" id="PTHR22883">
    <property type="entry name" value="ZINC FINGER DHHC DOMAIN CONTAINING PROTEIN"/>
    <property type="match status" value="1"/>
</dbReference>
<keyword evidence="14" id="KW-1185">Reference proteome</keyword>
<feature type="transmembrane region" description="Helical" evidence="11">
    <location>
        <begin position="177"/>
        <end position="197"/>
    </location>
</feature>
<dbReference type="GO" id="GO:0005794">
    <property type="term" value="C:Golgi apparatus"/>
    <property type="evidence" value="ECO:0007669"/>
    <property type="project" value="TreeGrafter"/>
</dbReference>
<dbReference type="OrthoDB" id="331948at2759"/>
<sequence>MNTSSKKKWFNDNNCSFDIRNKKFLKFIIPIIFIGLLIYCSWAFIHKLCLSQIYDKSNKKATGIALIVTYGCLILLISVIWFQILIIGPGKQPQVPAFKIYQDSNDATDKTECINPPDIYQCNINGYPMWCPYCQSVKTFRSHHSRFTGYCIPKFDHYCSWLCTVIGQDNYKLFLNFLIYSTIAFGINWITTIICYLKYFKKRDHDGNLVAIVVIAGLGFFFTLGLLGSHIYYITLGNLRSIDVIGMKTKKMRDMIVFICIWDNELKRRFVLQITKEQYSQFWDRGSVIRNLKDVFEPYSLLWFIPINFHSSKGSKDEHTELGDRLGNYNVKINHKIKNIMKQKIRSGDYICTVDAAGDRYR</sequence>
<evidence type="ECO:0000256" key="11">
    <source>
        <dbReference type="RuleBase" id="RU079119"/>
    </source>
</evidence>
<dbReference type="GO" id="GO:0005783">
    <property type="term" value="C:endoplasmic reticulum"/>
    <property type="evidence" value="ECO:0007669"/>
    <property type="project" value="TreeGrafter"/>
</dbReference>
<dbReference type="AlphaFoldDB" id="A0A9P6WC20"/>
<gene>
    <name evidence="13" type="primary">PFA5</name>
    <name evidence="13" type="ORF">C6P45_003738</name>
</gene>
<keyword evidence="4 11" id="KW-1133">Transmembrane helix</keyword>
<evidence type="ECO:0000256" key="4">
    <source>
        <dbReference type="ARBA" id="ARBA00022989"/>
    </source>
</evidence>
<evidence type="ECO:0000259" key="12">
    <source>
        <dbReference type="Pfam" id="PF01529"/>
    </source>
</evidence>
<evidence type="ECO:0000256" key="2">
    <source>
        <dbReference type="ARBA" id="ARBA00022679"/>
    </source>
</evidence>
<dbReference type="GO" id="GO:0016020">
    <property type="term" value="C:membrane"/>
    <property type="evidence" value="ECO:0007669"/>
    <property type="project" value="UniProtKB-SubCell"/>
</dbReference>
<comment type="caution">
    <text evidence="13">The sequence shown here is derived from an EMBL/GenBank/DDBJ whole genome shotgun (WGS) entry which is preliminary data.</text>
</comment>
<evidence type="ECO:0000313" key="14">
    <source>
        <dbReference type="Proteomes" id="UP000750334"/>
    </source>
</evidence>
<feature type="transmembrane region" description="Helical" evidence="11">
    <location>
        <begin position="27"/>
        <end position="45"/>
    </location>
</feature>
<dbReference type="Pfam" id="PF01529">
    <property type="entry name" value="DHHC"/>
    <property type="match status" value="1"/>
</dbReference>
<feature type="domain" description="Palmitoyltransferase DHHC" evidence="12">
    <location>
        <begin position="128"/>
        <end position="237"/>
    </location>
</feature>
<comment type="subcellular location">
    <subcellularLocation>
        <location evidence="1">Membrane</location>
        <topology evidence="1">Multi-pass membrane protein</topology>
    </subcellularLocation>
</comment>
<dbReference type="InterPro" id="IPR001594">
    <property type="entry name" value="Palmitoyltrfase_DHHC"/>
</dbReference>
<feature type="transmembrane region" description="Helical" evidence="11">
    <location>
        <begin position="65"/>
        <end position="86"/>
    </location>
</feature>
<evidence type="ECO:0000256" key="3">
    <source>
        <dbReference type="ARBA" id="ARBA00022692"/>
    </source>
</evidence>
<feature type="transmembrane region" description="Helical" evidence="11">
    <location>
        <begin position="209"/>
        <end position="233"/>
    </location>
</feature>
<proteinExistence type="inferred from homology"/>
<name>A0A9P6WC20_MAUEX</name>
<evidence type="ECO:0000256" key="10">
    <source>
        <dbReference type="ARBA" id="ARBA00048048"/>
    </source>
</evidence>
<comment type="similarity">
    <text evidence="9">Belongs to the DHHC palmitoyltransferase family. PFA5 subfamily.</text>
</comment>
<dbReference type="PANTHER" id="PTHR22883:SF23">
    <property type="entry name" value="PALMITOYLTRANSFERASE ZDHHC6"/>
    <property type="match status" value="1"/>
</dbReference>
<evidence type="ECO:0000256" key="5">
    <source>
        <dbReference type="ARBA" id="ARBA00023136"/>
    </source>
</evidence>
<comment type="catalytic activity">
    <reaction evidence="10 11">
        <text>L-cysteinyl-[protein] + hexadecanoyl-CoA = S-hexadecanoyl-L-cysteinyl-[protein] + CoA</text>
        <dbReference type="Rhea" id="RHEA:36683"/>
        <dbReference type="Rhea" id="RHEA-COMP:10131"/>
        <dbReference type="Rhea" id="RHEA-COMP:11032"/>
        <dbReference type="ChEBI" id="CHEBI:29950"/>
        <dbReference type="ChEBI" id="CHEBI:57287"/>
        <dbReference type="ChEBI" id="CHEBI:57379"/>
        <dbReference type="ChEBI" id="CHEBI:74151"/>
        <dbReference type="EC" id="2.3.1.225"/>
    </reaction>
</comment>
<dbReference type="GO" id="GO:0019706">
    <property type="term" value="F:protein-cysteine S-palmitoyltransferase activity"/>
    <property type="evidence" value="ECO:0007669"/>
    <property type="project" value="UniProtKB-EC"/>
</dbReference>
<keyword evidence="2 11" id="KW-0808">Transferase</keyword>
<dbReference type="EMBL" id="PUHR01000040">
    <property type="protein sequence ID" value="KAG0669506.1"/>
    <property type="molecule type" value="Genomic_DNA"/>
</dbReference>
<accession>A0A9P6WC20</accession>
<comment type="domain">
    <text evidence="11">The DHHC domain is required for palmitoyltransferase activity.</text>
</comment>
<keyword evidence="3 11" id="KW-0812">Transmembrane</keyword>
<dbReference type="InterPro" id="IPR039859">
    <property type="entry name" value="PFA4/ZDH16/20/ERF2-like"/>
</dbReference>
<reference evidence="13 14" key="1">
    <citation type="submission" date="2020-11" db="EMBL/GenBank/DDBJ databases">
        <title>Kefir isolates.</title>
        <authorList>
            <person name="Marcisauskas S."/>
            <person name="Kim Y."/>
            <person name="Blasche S."/>
        </authorList>
    </citation>
    <scope>NUCLEOTIDE SEQUENCE [LARGE SCALE GENOMIC DNA]</scope>
    <source>
        <strain evidence="13 14">OG2</strain>
    </source>
</reference>
<evidence type="ECO:0000256" key="1">
    <source>
        <dbReference type="ARBA" id="ARBA00004141"/>
    </source>
</evidence>
<evidence type="ECO:0000256" key="9">
    <source>
        <dbReference type="ARBA" id="ARBA00038298"/>
    </source>
</evidence>
<dbReference type="Proteomes" id="UP000750334">
    <property type="component" value="Unassembled WGS sequence"/>
</dbReference>
<evidence type="ECO:0000256" key="6">
    <source>
        <dbReference type="ARBA" id="ARBA00023139"/>
    </source>
</evidence>